<dbReference type="AlphaFoldDB" id="T0ZDJ5"/>
<reference evidence="4" key="1">
    <citation type="submission" date="2013-08" db="EMBL/GenBank/DDBJ databases">
        <authorList>
            <person name="Mendez C."/>
            <person name="Richter M."/>
            <person name="Ferrer M."/>
            <person name="Sanchez J."/>
        </authorList>
    </citation>
    <scope>NUCLEOTIDE SEQUENCE</scope>
</reference>
<organism evidence="4">
    <name type="scientific">mine drainage metagenome</name>
    <dbReference type="NCBI Taxonomy" id="410659"/>
    <lineage>
        <taxon>unclassified sequences</taxon>
        <taxon>metagenomes</taxon>
        <taxon>ecological metagenomes</taxon>
    </lineage>
</organism>
<evidence type="ECO:0000256" key="3">
    <source>
        <dbReference type="ARBA" id="ARBA00023274"/>
    </source>
</evidence>
<proteinExistence type="inferred from homology"/>
<sequence>MKIGKEITTFCPKCNKHTVHAVKLYSKGPGFGIGLNVGNRRALRKRLGYHGKVKGQATSYKNSKRQKTLLKCKECGYTVERVLGTRTKKKLEITVAQV</sequence>
<dbReference type="InterPro" id="IPR000552">
    <property type="entry name" value="Ribosomal_eL44"/>
</dbReference>
<evidence type="ECO:0000313" key="4">
    <source>
        <dbReference type="EMBL" id="EQD42302.1"/>
    </source>
</evidence>
<dbReference type="Pfam" id="PF00935">
    <property type="entry name" value="Ribosomal_L44"/>
    <property type="match status" value="1"/>
</dbReference>
<keyword evidence="2 4" id="KW-0689">Ribosomal protein</keyword>
<evidence type="ECO:0000256" key="1">
    <source>
        <dbReference type="ARBA" id="ARBA00009364"/>
    </source>
</evidence>
<keyword evidence="3" id="KW-0687">Ribonucleoprotein</keyword>
<dbReference type="GO" id="GO:0003735">
    <property type="term" value="F:structural constituent of ribosome"/>
    <property type="evidence" value="ECO:0007669"/>
    <property type="project" value="InterPro"/>
</dbReference>
<accession>T0ZDJ5</accession>
<dbReference type="Gene3D" id="3.10.450.80">
    <property type="match status" value="1"/>
</dbReference>
<dbReference type="GO" id="GO:0006412">
    <property type="term" value="P:translation"/>
    <property type="evidence" value="ECO:0007669"/>
    <property type="project" value="InterPro"/>
</dbReference>
<dbReference type="EMBL" id="AUZZ01007490">
    <property type="protein sequence ID" value="EQD42302.1"/>
    <property type="molecule type" value="Genomic_DNA"/>
</dbReference>
<dbReference type="InterPro" id="IPR011332">
    <property type="entry name" value="Ribosomal_zn-bd"/>
</dbReference>
<dbReference type="GO" id="GO:1990904">
    <property type="term" value="C:ribonucleoprotein complex"/>
    <property type="evidence" value="ECO:0007669"/>
    <property type="project" value="UniProtKB-KW"/>
</dbReference>
<reference evidence="4" key="2">
    <citation type="journal article" date="2014" name="ISME J.">
        <title>Microbial stratification in low pH oxic and suboxic macroscopic growths along an acid mine drainage.</title>
        <authorList>
            <person name="Mendez-Garcia C."/>
            <person name="Mesa V."/>
            <person name="Sprenger R.R."/>
            <person name="Richter M."/>
            <person name="Diez M.S."/>
            <person name="Solano J."/>
            <person name="Bargiela R."/>
            <person name="Golyshina O.V."/>
            <person name="Manteca A."/>
            <person name="Ramos J.L."/>
            <person name="Gallego J.R."/>
            <person name="Llorente I."/>
            <person name="Martins Dos Santos V.A."/>
            <person name="Jensen O.N."/>
            <person name="Pelaez A.I."/>
            <person name="Sanchez J."/>
            <person name="Ferrer M."/>
        </authorList>
    </citation>
    <scope>NUCLEOTIDE SEQUENCE</scope>
</reference>
<evidence type="ECO:0000256" key="2">
    <source>
        <dbReference type="ARBA" id="ARBA00022980"/>
    </source>
</evidence>
<dbReference type="GO" id="GO:0005840">
    <property type="term" value="C:ribosome"/>
    <property type="evidence" value="ECO:0007669"/>
    <property type="project" value="UniProtKB-KW"/>
</dbReference>
<gene>
    <name evidence="4" type="ORF">B2A_10378</name>
</gene>
<dbReference type="SUPFAM" id="SSF57829">
    <property type="entry name" value="Zn-binding ribosomal proteins"/>
    <property type="match status" value="1"/>
</dbReference>
<comment type="similarity">
    <text evidence="1">Belongs to the eukaryotic ribosomal protein eL42 family.</text>
</comment>
<protein>
    <submittedName>
        <fullName evidence="4">50S ribosomal protein L44e</fullName>
    </submittedName>
</protein>
<dbReference type="InterPro" id="IPR053708">
    <property type="entry name" value="Ribosomal_LSU_eL42"/>
</dbReference>
<name>T0ZDJ5_9ZZZZ</name>
<comment type="caution">
    <text evidence="4">The sequence shown here is derived from an EMBL/GenBank/DDBJ whole genome shotgun (WGS) entry which is preliminary data.</text>
</comment>